<dbReference type="PANTHER" id="PTHR10799">
    <property type="entry name" value="SNF2/RAD54 HELICASE FAMILY"/>
    <property type="match status" value="1"/>
</dbReference>
<comment type="caution">
    <text evidence="5">The sequence shown here is derived from an EMBL/GenBank/DDBJ whole genome shotgun (WGS) entry which is preliminary data.</text>
</comment>
<accession>A0A2S4JX07</accession>
<dbReference type="Gene3D" id="3.40.50.10810">
    <property type="entry name" value="Tandem AAA-ATPase domain"/>
    <property type="match status" value="1"/>
</dbReference>
<dbReference type="CDD" id="cd18012">
    <property type="entry name" value="DEXQc_arch_SWI2_SNF2"/>
    <property type="match status" value="1"/>
</dbReference>
<dbReference type="InterPro" id="IPR001650">
    <property type="entry name" value="Helicase_C-like"/>
</dbReference>
<dbReference type="InterPro" id="IPR038718">
    <property type="entry name" value="SNF2-like_sf"/>
</dbReference>
<dbReference type="AlphaFoldDB" id="A0A2S4JX07"/>
<dbReference type="InterPro" id="IPR000330">
    <property type="entry name" value="SNF2_N"/>
</dbReference>
<dbReference type="InterPro" id="IPR049730">
    <property type="entry name" value="SNF2/RAD54-like_C"/>
</dbReference>
<sequence length="911" mass="103590">MYLEKSGGISTLRPGDHRGRPVDPDHRRHTGSARIALREYALLMKQQQDQIAWTRQEHPHQGLQDPGPRILQQAAQSGLLYTSQGFPLTLARGTYHLHLSVTETTGDALAIHPRLVAGEEGDPDIIDRIATTTIQSVSTNHILAGEYIFSCDDLGSYWAEVDFLGSKIKKNDLGVFLSITLSRFPLMRVDYDECETVYGKPRSLRAALIFQEIDAHDYLHLKPVSSLDGYPPGFFEEQDILKVVETDYQERQLRIAEVVYTDSPQDLFRATLKNFKKGAEKQIYEENGRYILPPEFAEPFLSECMAELARSFELFHAETLKKYRIRYARPKLRLSLGSGLDYFEGRAAVEVDGQEFSYGHFLKAYEKSGYVKLDNGEKLFPEKREMDRFARILNRIPSGEDDEVQLSFFDLAMLDITAGVEAPADLMTRIRSFYRNLNDLNQAPSTFSLHQGTLREYQEYGVQWLRHLYEHRLGGCLADDMGLGKTVQVIALLRLLYSGDPHGPTLIVCPKSLLYNWNLEIQRFAPELAVHIYYGPGRTTTDVSDTWNGVILSTYSTIRNDIETLKDVRFSTIILDESQAIKNTAAMTTLAVLSLQGEHRIALSGTPVENHLGELYSLFRFLNPSFFGSESHFMKTWAKPIQDKDDTDALQDLKTRIYPYILRRLKRDVLKDLPEKTEQTALIELDPNHLATYHRRREMLFAGLQGEIKQKGMQKSMFMILQALNELRRLASIPEADAEYGGISAKREYLLEMISEISETGHKSLIFTNHLTAVELISEDLNNRHIGNLVMTGATSGRQELVQRFQNDPSIAAFVMTLKTGGTGLNLTAADYVFIVDPWWNQAAENQAIDRTHRIGQVNPVFCYRMIAKETIEEKILHLQKRKSQLTSSLFSADSEGIKSLTENDIAYLME</sequence>
<dbReference type="GO" id="GO:0016787">
    <property type="term" value="F:hydrolase activity"/>
    <property type="evidence" value="ECO:0007669"/>
    <property type="project" value="UniProtKB-KW"/>
</dbReference>
<dbReference type="InterPro" id="IPR027417">
    <property type="entry name" value="P-loop_NTPase"/>
</dbReference>
<dbReference type="PROSITE" id="PS51194">
    <property type="entry name" value="HELICASE_CTER"/>
    <property type="match status" value="1"/>
</dbReference>
<dbReference type="GO" id="GO:0005524">
    <property type="term" value="F:ATP binding"/>
    <property type="evidence" value="ECO:0007669"/>
    <property type="project" value="InterPro"/>
</dbReference>
<dbReference type="SMART" id="SM00487">
    <property type="entry name" value="DEXDc"/>
    <property type="match status" value="1"/>
</dbReference>
<evidence type="ECO:0000256" key="2">
    <source>
        <dbReference type="SAM" id="MobiDB-lite"/>
    </source>
</evidence>
<feature type="domain" description="Helicase ATP-binding" evidence="3">
    <location>
        <begin position="466"/>
        <end position="625"/>
    </location>
</feature>
<dbReference type="Gene3D" id="3.40.50.300">
    <property type="entry name" value="P-loop containing nucleotide triphosphate hydrolases"/>
    <property type="match status" value="1"/>
</dbReference>
<evidence type="ECO:0000256" key="1">
    <source>
        <dbReference type="ARBA" id="ARBA00022801"/>
    </source>
</evidence>
<feature type="domain" description="Helicase C-terminal" evidence="4">
    <location>
        <begin position="749"/>
        <end position="906"/>
    </location>
</feature>
<feature type="compositionally biased region" description="Basic and acidic residues" evidence="2">
    <location>
        <begin position="14"/>
        <end position="26"/>
    </location>
</feature>
<feature type="region of interest" description="Disordered" evidence="2">
    <location>
        <begin position="1"/>
        <end position="30"/>
    </location>
</feature>
<evidence type="ECO:0000259" key="3">
    <source>
        <dbReference type="PROSITE" id="PS51192"/>
    </source>
</evidence>
<proteinExistence type="predicted"/>
<dbReference type="PROSITE" id="PS51192">
    <property type="entry name" value="HELICASE_ATP_BIND_1"/>
    <property type="match status" value="1"/>
</dbReference>
<dbReference type="SUPFAM" id="SSF52540">
    <property type="entry name" value="P-loop containing nucleoside triphosphate hydrolases"/>
    <property type="match status" value="2"/>
</dbReference>
<dbReference type="InterPro" id="IPR014001">
    <property type="entry name" value="Helicase_ATP-bd"/>
</dbReference>
<evidence type="ECO:0000259" key="4">
    <source>
        <dbReference type="PROSITE" id="PS51194"/>
    </source>
</evidence>
<keyword evidence="1" id="KW-0378">Hydrolase</keyword>
<evidence type="ECO:0000313" key="6">
    <source>
        <dbReference type="Proteomes" id="UP000237350"/>
    </source>
</evidence>
<organism evidence="5 6">
    <name type="scientific">Alkalispirochaeta sphaeroplastigenens</name>
    <dbReference type="NCBI Taxonomy" id="1187066"/>
    <lineage>
        <taxon>Bacteria</taxon>
        <taxon>Pseudomonadati</taxon>
        <taxon>Spirochaetota</taxon>
        <taxon>Spirochaetia</taxon>
        <taxon>Spirochaetales</taxon>
        <taxon>Spirochaetaceae</taxon>
        <taxon>Alkalispirochaeta</taxon>
    </lineage>
</organism>
<dbReference type="Pfam" id="PF00271">
    <property type="entry name" value="Helicase_C"/>
    <property type="match status" value="1"/>
</dbReference>
<gene>
    <name evidence="5" type="ORF">AU468_04300</name>
</gene>
<dbReference type="CDD" id="cd18793">
    <property type="entry name" value="SF2_C_SNF"/>
    <property type="match status" value="1"/>
</dbReference>
<name>A0A2S4JX07_9SPIO</name>
<evidence type="ECO:0000313" key="5">
    <source>
        <dbReference type="EMBL" id="POR04041.1"/>
    </source>
</evidence>
<dbReference type="SMART" id="SM00490">
    <property type="entry name" value="HELICc"/>
    <property type="match status" value="1"/>
</dbReference>
<evidence type="ECO:0008006" key="7">
    <source>
        <dbReference type="Google" id="ProtNLM"/>
    </source>
</evidence>
<protein>
    <recommendedName>
        <fullName evidence="7">Helicase SNF2</fullName>
    </recommendedName>
</protein>
<dbReference type="EMBL" id="LPWH01000050">
    <property type="protein sequence ID" value="POR04041.1"/>
    <property type="molecule type" value="Genomic_DNA"/>
</dbReference>
<dbReference type="Proteomes" id="UP000237350">
    <property type="component" value="Unassembled WGS sequence"/>
</dbReference>
<keyword evidence="6" id="KW-1185">Reference proteome</keyword>
<dbReference type="Pfam" id="PF00176">
    <property type="entry name" value="SNF2-rel_dom"/>
    <property type="match status" value="1"/>
</dbReference>
<reference evidence="6" key="1">
    <citation type="submission" date="2015-12" db="EMBL/GenBank/DDBJ databases">
        <authorList>
            <person name="Lodha T.D."/>
            <person name="Chintalapati S."/>
            <person name="Chintalapati V.R."/>
            <person name="Sravanthi T."/>
        </authorList>
    </citation>
    <scope>NUCLEOTIDE SEQUENCE [LARGE SCALE GENOMIC DNA]</scope>
    <source>
        <strain evidence="6">JC133</strain>
    </source>
</reference>